<evidence type="ECO:0000256" key="1">
    <source>
        <dbReference type="ARBA" id="ARBA00004370"/>
    </source>
</evidence>
<keyword evidence="9" id="KW-1185">Reference proteome</keyword>
<dbReference type="AlphaFoldDB" id="A0A5B9W1E0"/>
<dbReference type="OrthoDB" id="9802471at2"/>
<dbReference type="InterPro" id="IPR000711">
    <property type="entry name" value="ATPase_OSCP/dsu"/>
</dbReference>
<comment type="function">
    <text evidence="7">F(1)F(0) ATP synthase produces ATP from ADP in the presence of a proton or sodium gradient. F-type ATPases consist of two structural domains, F(1) containing the extramembraneous catalytic core and F(0) containing the membrane proton channel, linked together by a central stalk and a peripheral stalk. During catalysis, ATP synthesis in the catalytic domain of F(1) is coupled via a rotary mechanism of the central stalk subunits to proton translocation.</text>
</comment>
<dbReference type="GO" id="GO:0046933">
    <property type="term" value="F:proton-transporting ATP synthase activity, rotational mechanism"/>
    <property type="evidence" value="ECO:0007669"/>
    <property type="project" value="UniProtKB-UniRule"/>
</dbReference>
<keyword evidence="4 7" id="KW-0406">Ion transport</keyword>
<evidence type="ECO:0000256" key="2">
    <source>
        <dbReference type="ARBA" id="ARBA00022448"/>
    </source>
</evidence>
<dbReference type="HAMAP" id="MF_01416">
    <property type="entry name" value="ATP_synth_delta_bact"/>
    <property type="match status" value="1"/>
</dbReference>
<gene>
    <name evidence="7 8" type="primary">atpH</name>
    <name evidence="8" type="ORF">OJF2_26110</name>
</gene>
<name>A0A5B9W1E0_9BACT</name>
<proteinExistence type="inferred from homology"/>
<dbReference type="Pfam" id="PF00213">
    <property type="entry name" value="OSCP"/>
    <property type="match status" value="1"/>
</dbReference>
<dbReference type="PRINTS" id="PR00125">
    <property type="entry name" value="ATPASEDELTA"/>
</dbReference>
<dbReference type="Proteomes" id="UP000324233">
    <property type="component" value="Chromosome"/>
</dbReference>
<evidence type="ECO:0000313" key="9">
    <source>
        <dbReference type="Proteomes" id="UP000324233"/>
    </source>
</evidence>
<evidence type="ECO:0000256" key="6">
    <source>
        <dbReference type="ARBA" id="ARBA00023310"/>
    </source>
</evidence>
<protein>
    <recommendedName>
        <fullName evidence="7">ATP synthase subunit delta</fullName>
    </recommendedName>
    <alternativeName>
        <fullName evidence="7">ATP synthase F(1) sector subunit delta</fullName>
    </alternativeName>
    <alternativeName>
        <fullName evidence="7">F-type ATPase subunit delta</fullName>
        <shortName evidence="7">F-ATPase subunit delta</shortName>
    </alternativeName>
</protein>
<evidence type="ECO:0000256" key="4">
    <source>
        <dbReference type="ARBA" id="ARBA00023065"/>
    </source>
</evidence>
<keyword evidence="6 7" id="KW-0066">ATP synthesis</keyword>
<dbReference type="SUPFAM" id="SSF47928">
    <property type="entry name" value="N-terminal domain of the delta subunit of the F1F0-ATP synthase"/>
    <property type="match status" value="1"/>
</dbReference>
<comment type="subcellular location">
    <subcellularLocation>
        <location evidence="7">Cell membrane</location>
        <topology evidence="7">Peripheral membrane protein</topology>
    </subcellularLocation>
    <subcellularLocation>
        <location evidence="1">Membrane</location>
    </subcellularLocation>
</comment>
<keyword evidence="7" id="KW-0139">CF(1)</keyword>
<keyword evidence="2 7" id="KW-0813">Transport</keyword>
<evidence type="ECO:0000256" key="7">
    <source>
        <dbReference type="HAMAP-Rule" id="MF_01416"/>
    </source>
</evidence>
<dbReference type="EMBL" id="CP042997">
    <property type="protein sequence ID" value="QEH34077.1"/>
    <property type="molecule type" value="Genomic_DNA"/>
</dbReference>
<dbReference type="GO" id="GO:0005886">
    <property type="term" value="C:plasma membrane"/>
    <property type="evidence" value="ECO:0007669"/>
    <property type="project" value="UniProtKB-SubCell"/>
</dbReference>
<keyword evidence="7" id="KW-1003">Cell membrane</keyword>
<organism evidence="8 9">
    <name type="scientific">Aquisphaera giovannonii</name>
    <dbReference type="NCBI Taxonomy" id="406548"/>
    <lineage>
        <taxon>Bacteria</taxon>
        <taxon>Pseudomonadati</taxon>
        <taxon>Planctomycetota</taxon>
        <taxon>Planctomycetia</taxon>
        <taxon>Isosphaerales</taxon>
        <taxon>Isosphaeraceae</taxon>
        <taxon>Aquisphaera</taxon>
    </lineage>
</organism>
<dbReference type="KEGG" id="agv:OJF2_26110"/>
<dbReference type="Gene3D" id="1.10.520.20">
    <property type="entry name" value="N-terminal domain of the delta subunit of the F1F0-ATP synthase"/>
    <property type="match status" value="1"/>
</dbReference>
<keyword evidence="5 7" id="KW-0472">Membrane</keyword>
<dbReference type="GO" id="GO:0045259">
    <property type="term" value="C:proton-transporting ATP synthase complex"/>
    <property type="evidence" value="ECO:0007669"/>
    <property type="project" value="UniProtKB-KW"/>
</dbReference>
<reference evidence="8 9" key="1">
    <citation type="submission" date="2019-08" db="EMBL/GenBank/DDBJ databases">
        <title>Deep-cultivation of Planctomycetes and their phenomic and genomic characterization uncovers novel biology.</title>
        <authorList>
            <person name="Wiegand S."/>
            <person name="Jogler M."/>
            <person name="Boedeker C."/>
            <person name="Pinto D."/>
            <person name="Vollmers J."/>
            <person name="Rivas-Marin E."/>
            <person name="Kohn T."/>
            <person name="Peeters S.H."/>
            <person name="Heuer A."/>
            <person name="Rast P."/>
            <person name="Oberbeckmann S."/>
            <person name="Bunk B."/>
            <person name="Jeske O."/>
            <person name="Meyerdierks A."/>
            <person name="Storesund J.E."/>
            <person name="Kallscheuer N."/>
            <person name="Luecker S."/>
            <person name="Lage O.M."/>
            <person name="Pohl T."/>
            <person name="Merkel B.J."/>
            <person name="Hornburger P."/>
            <person name="Mueller R.-W."/>
            <person name="Bruemmer F."/>
            <person name="Labrenz M."/>
            <person name="Spormann A.M."/>
            <person name="Op den Camp H."/>
            <person name="Overmann J."/>
            <person name="Amann R."/>
            <person name="Jetten M.S.M."/>
            <person name="Mascher T."/>
            <person name="Medema M.H."/>
            <person name="Devos D.P."/>
            <person name="Kaster A.-K."/>
            <person name="Ovreas L."/>
            <person name="Rohde M."/>
            <person name="Galperin M.Y."/>
            <person name="Jogler C."/>
        </authorList>
    </citation>
    <scope>NUCLEOTIDE SEQUENCE [LARGE SCALE GENOMIC DNA]</scope>
    <source>
        <strain evidence="8 9">OJF2</strain>
    </source>
</reference>
<evidence type="ECO:0000256" key="5">
    <source>
        <dbReference type="ARBA" id="ARBA00023136"/>
    </source>
</evidence>
<evidence type="ECO:0000313" key="8">
    <source>
        <dbReference type="EMBL" id="QEH34077.1"/>
    </source>
</evidence>
<sequence length="213" mass="23266">MSAQATAADAAHRAAATGEDAEVVRQYAEALIGAATADGSADRAVEELEAIDREVLAAHPAFARTLSSGRVPAAEKDRILRELFEGHVGAVVSRFLRVLNRHGRLGLLSPIAAEARRIWDKRHRRVPVFVRTAVPLDDGRREALARRLAEMTGATPIMNVTTDPSLIGGLVVQVGDQVVDASVRNRLEQLRQRLIEGKTHEIQSRRDQFSYPA</sequence>
<dbReference type="PANTHER" id="PTHR11910">
    <property type="entry name" value="ATP SYNTHASE DELTA CHAIN"/>
    <property type="match status" value="1"/>
</dbReference>
<dbReference type="RefSeq" id="WP_148594052.1">
    <property type="nucleotide sequence ID" value="NZ_CP042997.1"/>
</dbReference>
<comment type="similarity">
    <text evidence="7">Belongs to the ATPase delta chain family.</text>
</comment>
<comment type="function">
    <text evidence="7">This protein is part of the stalk that links CF(0) to CF(1). It either transmits conformational changes from CF(0) to CF(1) or is implicated in proton conduction.</text>
</comment>
<keyword evidence="3 7" id="KW-0375">Hydrogen ion transport</keyword>
<dbReference type="InterPro" id="IPR026015">
    <property type="entry name" value="ATP_synth_OSCP/delta_N_sf"/>
</dbReference>
<accession>A0A5B9W1E0</accession>
<evidence type="ECO:0000256" key="3">
    <source>
        <dbReference type="ARBA" id="ARBA00022781"/>
    </source>
</evidence>
<dbReference type="NCBIfam" id="TIGR01145">
    <property type="entry name" value="ATP_synt_delta"/>
    <property type="match status" value="1"/>
</dbReference>